<feature type="transmembrane region" description="Helical" evidence="1">
    <location>
        <begin position="122"/>
        <end position="144"/>
    </location>
</feature>
<feature type="transmembrane region" description="Helical" evidence="1">
    <location>
        <begin position="62"/>
        <end position="79"/>
    </location>
</feature>
<gene>
    <name evidence="2" type="ORF">MNODULE_13005</name>
</gene>
<evidence type="ECO:0000256" key="1">
    <source>
        <dbReference type="SAM" id="Phobius"/>
    </source>
</evidence>
<dbReference type="Pfam" id="PF06055">
    <property type="entry name" value="ExoD"/>
    <property type="match status" value="1"/>
</dbReference>
<name>A0A7X6DQT8_9BACT</name>
<dbReference type="AlphaFoldDB" id="A0A7X6DQT8"/>
<dbReference type="Proteomes" id="UP000534783">
    <property type="component" value="Unassembled WGS sequence"/>
</dbReference>
<dbReference type="PANTHER" id="PTHR41795">
    <property type="entry name" value="EXOPOLYSACCHARIDE SYNTHESIS PROTEIN"/>
    <property type="match status" value="1"/>
</dbReference>
<accession>A0A7X6DQT8</accession>
<protein>
    <submittedName>
        <fullName evidence="2">Exopolysaccharide biosynthesis protein</fullName>
    </submittedName>
</protein>
<keyword evidence="3" id="KW-1185">Reference proteome</keyword>
<sequence length="196" mass="21214">MGKDRKLTNLEQLLDRIEKAADDDRVSLDAILDVVGRSSFGPLLLVAGLVTLAPIIGDIPGVPTIVAVFVLLTAGQLLFRREHIWLPRWLLKRSVARNKLCKALGWLRRPARFVDRLLRPRLTIFTQGAGIYAVAIGCIVIAAAMPVMELVPFSANGAGAALTAFGLSLIARDGLLALLAFLFTAATFGLAVYHLF</sequence>
<reference evidence="2 3" key="1">
    <citation type="journal article" date="2020" name="Nature">
        <title>Bacterial chemolithoautotrophy via manganese oxidation.</title>
        <authorList>
            <person name="Yu H."/>
            <person name="Leadbetter J.R."/>
        </authorList>
    </citation>
    <scope>NUCLEOTIDE SEQUENCE [LARGE SCALE GENOMIC DNA]</scope>
    <source>
        <strain evidence="2 3">Mn-1</strain>
    </source>
</reference>
<organism evidence="2 3">
    <name type="scientific">Candidatus Manganitrophus noduliformans</name>
    <dbReference type="NCBI Taxonomy" id="2606439"/>
    <lineage>
        <taxon>Bacteria</taxon>
        <taxon>Pseudomonadati</taxon>
        <taxon>Nitrospirota</taxon>
        <taxon>Nitrospiria</taxon>
        <taxon>Candidatus Troglogloeales</taxon>
        <taxon>Candidatus Manganitrophaceae</taxon>
        <taxon>Candidatus Manganitrophus</taxon>
    </lineage>
</organism>
<keyword evidence="1" id="KW-1133">Transmembrane helix</keyword>
<dbReference type="InterPro" id="IPR010331">
    <property type="entry name" value="ExoD"/>
</dbReference>
<dbReference type="EMBL" id="VTOW01000002">
    <property type="protein sequence ID" value="NKE71660.1"/>
    <property type="molecule type" value="Genomic_DNA"/>
</dbReference>
<comment type="caution">
    <text evidence="2">The sequence shown here is derived from an EMBL/GenBank/DDBJ whole genome shotgun (WGS) entry which is preliminary data.</text>
</comment>
<feature type="transmembrane region" description="Helical" evidence="1">
    <location>
        <begin position="175"/>
        <end position="195"/>
    </location>
</feature>
<feature type="transmembrane region" description="Helical" evidence="1">
    <location>
        <begin position="34"/>
        <end position="56"/>
    </location>
</feature>
<evidence type="ECO:0000313" key="3">
    <source>
        <dbReference type="Proteomes" id="UP000534783"/>
    </source>
</evidence>
<keyword evidence="1" id="KW-0472">Membrane</keyword>
<proteinExistence type="predicted"/>
<dbReference type="PANTHER" id="PTHR41795:SF1">
    <property type="entry name" value="EXOPOLYSACCHARIDE SYNTHESIS PROTEIN"/>
    <property type="match status" value="1"/>
</dbReference>
<keyword evidence="1" id="KW-0812">Transmembrane</keyword>
<feature type="transmembrane region" description="Helical" evidence="1">
    <location>
        <begin position="150"/>
        <end position="170"/>
    </location>
</feature>
<evidence type="ECO:0000313" key="2">
    <source>
        <dbReference type="EMBL" id="NKE71660.1"/>
    </source>
</evidence>
<dbReference type="RefSeq" id="WP_168060499.1">
    <property type="nucleotide sequence ID" value="NZ_VTOW01000002.1"/>
</dbReference>
<dbReference type="PIRSF" id="PIRSF033239">
    <property type="entry name" value="ExoD"/>
    <property type="match status" value="1"/>
</dbReference>